<evidence type="ECO:0000313" key="3">
    <source>
        <dbReference type="EMBL" id="CZF79294.1"/>
    </source>
</evidence>
<evidence type="ECO:0000259" key="2">
    <source>
        <dbReference type="Pfam" id="PF00171"/>
    </source>
</evidence>
<gene>
    <name evidence="3" type="primary">aldH</name>
    <name evidence="3" type="ORF">GMA8713_00910</name>
</gene>
<sequence length="524" mass="55352">MSVKGVMFIGGQDVFGQTGQMYSMNPATSLPIEPLFAGASPEQAMLACTEADKAFESYRQTSPKQRAAFLRTIAENIMSLGDELLERGTLETGLPLARLTGERGRTCAQLNLFADVLENGRWQDIRIDTALPDRTPLPRPHLGMKKVPLGPVVVFGSSNFPLAFSVAGGDTASALAAGCPVIVKGHPAHMGVSELVGRCIGEAVKSCELHPGTFSLVFANSNSIAHELVAHPSVKAVGFTGSQAAGLALMQTAQSRKEPIPVYAEMSSINPVVLMPKALDADPEGLANQFAASLTMGAGQFCTNPGLVLATPSASLTKFIEQVKQQLKDNSAGTMLTGNIQQNYAAAKNDLVNHHDVSLVAEGLSGGVNHCTPALVEVASKAFLDDDSLHAEVFGAFSMLVTCQNTADIIDVIQRLEGQLTGTVHANSEDDPECVHGIVSAMELKVGRILFNGFPTGVEVSSAMVHGGPYPSTSNSQTTSVGTLAIDRFVRPVCYQNVPEAFLPDELKADNPLNVSRTIDGQPE</sequence>
<dbReference type="Gene3D" id="3.40.309.10">
    <property type="entry name" value="Aldehyde Dehydrogenase, Chain A, domain 2"/>
    <property type="match status" value="1"/>
</dbReference>
<dbReference type="AlphaFoldDB" id="A0A128EYP3"/>
<dbReference type="EC" id="1.2.1.4" evidence="3"/>
<dbReference type="PANTHER" id="PTHR43353">
    <property type="entry name" value="SUCCINATE-SEMIALDEHYDE DEHYDROGENASE, MITOCHONDRIAL"/>
    <property type="match status" value="1"/>
</dbReference>
<reference evidence="4" key="1">
    <citation type="submission" date="2016-02" db="EMBL/GenBank/DDBJ databases">
        <authorList>
            <person name="Rodrigo-Torres Lidia"/>
            <person name="Arahal R.David."/>
        </authorList>
    </citation>
    <scope>NUCLEOTIDE SEQUENCE [LARGE SCALE GENOMIC DNA]</scope>
    <source>
        <strain evidence="4">CECT 8713</strain>
    </source>
</reference>
<dbReference type="CDD" id="cd07129">
    <property type="entry name" value="ALDH_KGSADH"/>
    <property type="match status" value="1"/>
</dbReference>
<dbReference type="Pfam" id="PF00171">
    <property type="entry name" value="Aldedh"/>
    <property type="match status" value="1"/>
</dbReference>
<proteinExistence type="predicted"/>
<dbReference type="Proteomes" id="UP000073601">
    <property type="component" value="Unassembled WGS sequence"/>
</dbReference>
<keyword evidence="4" id="KW-1185">Reference proteome</keyword>
<dbReference type="RefSeq" id="WP_062706205.1">
    <property type="nucleotide sequence ID" value="NZ_CAWRCI010000006.1"/>
</dbReference>
<evidence type="ECO:0000256" key="1">
    <source>
        <dbReference type="ARBA" id="ARBA00023002"/>
    </source>
</evidence>
<dbReference type="InterPro" id="IPR050740">
    <property type="entry name" value="Aldehyde_DH_Superfamily"/>
</dbReference>
<dbReference type="InterPro" id="IPR016161">
    <property type="entry name" value="Ald_DH/histidinol_DH"/>
</dbReference>
<dbReference type="PANTHER" id="PTHR43353:SF3">
    <property type="entry name" value="ALDEHYDE DEHYDROGENASE-RELATED"/>
    <property type="match status" value="1"/>
</dbReference>
<dbReference type="EMBL" id="FIZY01000006">
    <property type="protein sequence ID" value="CZF79294.1"/>
    <property type="molecule type" value="Genomic_DNA"/>
</dbReference>
<accession>A0A128EYP3</accession>
<dbReference type="InterPro" id="IPR016162">
    <property type="entry name" value="Ald_DH_N"/>
</dbReference>
<keyword evidence="1 3" id="KW-0560">Oxidoreductase</keyword>
<name>A0A128EYP3_9GAMM</name>
<dbReference type="OrthoDB" id="9770537at2"/>
<protein>
    <submittedName>
        <fullName evidence="3">NADP-dependent fatty aldehyde dehydrogenase</fullName>
        <ecNumber evidence="3">1.2.1.4</ecNumber>
    </submittedName>
</protein>
<evidence type="ECO:0000313" key="4">
    <source>
        <dbReference type="Proteomes" id="UP000073601"/>
    </source>
</evidence>
<dbReference type="GO" id="GO:0033721">
    <property type="term" value="F:aldehyde dehydrogenase (NADP+) activity"/>
    <property type="evidence" value="ECO:0007669"/>
    <property type="project" value="UniProtKB-EC"/>
</dbReference>
<dbReference type="SUPFAM" id="SSF53720">
    <property type="entry name" value="ALDH-like"/>
    <property type="match status" value="1"/>
</dbReference>
<organism evidence="3 4">
    <name type="scientific">Grimontia marina</name>
    <dbReference type="NCBI Taxonomy" id="646534"/>
    <lineage>
        <taxon>Bacteria</taxon>
        <taxon>Pseudomonadati</taxon>
        <taxon>Pseudomonadota</taxon>
        <taxon>Gammaproteobacteria</taxon>
        <taxon>Vibrionales</taxon>
        <taxon>Vibrionaceae</taxon>
        <taxon>Grimontia</taxon>
    </lineage>
</organism>
<dbReference type="InterPro" id="IPR016163">
    <property type="entry name" value="Ald_DH_C"/>
</dbReference>
<feature type="domain" description="Aldehyde dehydrogenase" evidence="2">
    <location>
        <begin position="19"/>
        <end position="469"/>
    </location>
</feature>
<dbReference type="InterPro" id="IPR015590">
    <property type="entry name" value="Aldehyde_DH_dom"/>
</dbReference>
<dbReference type="Gene3D" id="3.40.605.10">
    <property type="entry name" value="Aldehyde Dehydrogenase, Chain A, domain 1"/>
    <property type="match status" value="1"/>
</dbReference>
<dbReference type="InterPro" id="IPR044151">
    <property type="entry name" value="ALDH_KGSADH"/>
</dbReference>